<dbReference type="GO" id="GO:0052621">
    <property type="term" value="F:diguanylate cyclase activity"/>
    <property type="evidence" value="ECO:0007669"/>
    <property type="project" value="UniProtKB-EC"/>
</dbReference>
<reference evidence="5" key="2">
    <citation type="submission" date="2021-04" db="EMBL/GenBank/DDBJ databases">
        <authorList>
            <person name="Gilroy R."/>
        </authorList>
    </citation>
    <scope>NUCLEOTIDE SEQUENCE</scope>
    <source>
        <strain evidence="5">378</strain>
    </source>
</reference>
<dbReference type="CDD" id="cd00130">
    <property type="entry name" value="PAS"/>
    <property type="match status" value="1"/>
</dbReference>
<dbReference type="NCBIfam" id="TIGR00229">
    <property type="entry name" value="sensory_box"/>
    <property type="match status" value="1"/>
</dbReference>
<dbReference type="Proteomes" id="UP000733611">
    <property type="component" value="Unassembled WGS sequence"/>
</dbReference>
<dbReference type="InterPro" id="IPR000160">
    <property type="entry name" value="GGDEF_dom"/>
</dbReference>
<dbReference type="InterPro" id="IPR035965">
    <property type="entry name" value="PAS-like_dom_sf"/>
</dbReference>
<dbReference type="PROSITE" id="PS50113">
    <property type="entry name" value="PAC"/>
    <property type="match status" value="1"/>
</dbReference>
<gene>
    <name evidence="5" type="ORF">H9847_04210</name>
</gene>
<dbReference type="NCBIfam" id="TIGR00254">
    <property type="entry name" value="GGDEF"/>
    <property type="match status" value="1"/>
</dbReference>
<dbReference type="InterPro" id="IPR050469">
    <property type="entry name" value="Diguanylate_Cyclase"/>
</dbReference>
<comment type="caution">
    <text evidence="5">The sequence shown here is derived from an EMBL/GenBank/DDBJ whole genome shotgun (WGS) entry which is preliminary data.</text>
</comment>
<dbReference type="InterPro" id="IPR000014">
    <property type="entry name" value="PAS"/>
</dbReference>
<dbReference type="InterPro" id="IPR043128">
    <property type="entry name" value="Rev_trsase/Diguanyl_cyclase"/>
</dbReference>
<dbReference type="InterPro" id="IPR013655">
    <property type="entry name" value="PAS_fold_3"/>
</dbReference>
<name>A0A948WZ03_9GAMM</name>
<dbReference type="EC" id="2.7.7.65" evidence="1"/>
<dbReference type="Gene3D" id="3.30.70.270">
    <property type="match status" value="1"/>
</dbReference>
<evidence type="ECO:0000256" key="2">
    <source>
        <dbReference type="ARBA" id="ARBA00034247"/>
    </source>
</evidence>
<dbReference type="InterPro" id="IPR001610">
    <property type="entry name" value="PAC"/>
</dbReference>
<sequence length="458" mass="51497">MAASLDSTETSLWSILNNLNCGIVTMLLKDSRHPLMQWANDGFYKLTGSSPTAVMDNSLIGDPSHVIHPDDFPWVYTALTDHIKSKEPLDIVYRVLHKSGSVIWLHVTSSVIGEKDGSPLVINIMEDVTAQIELQHKMQWERERFKAISALSNEILFEYRVDEDTIFHIGGNFEEVLGPHRAVIRNYRNFIREESFVCPEDVATVEAIISDLDDQLKAAPQPSAAADQSSVSCPLDNSWAQQIGKRSAEFRLKMANGEYQWYRALYSSKTDFNGRNVVIGKLLNIHETQLQISRLKERSNTDSLTSLLNRGAAEEAVRLRLKDHSVGWILFLIDIDEFKVINDTYGHLRGDEAIKALAACLRQNCRQEDIVARIGGDEFLIMMQGTFSPELTRQSAYSFWERLQESLTQLGLGFSLTISAGAALTSQHGSVYALLFDSADEALYISKRCGRNCLTFAR</sequence>
<dbReference type="PANTHER" id="PTHR45138:SF9">
    <property type="entry name" value="DIGUANYLATE CYCLASE DGCM-RELATED"/>
    <property type="match status" value="1"/>
</dbReference>
<feature type="domain" description="PAC" evidence="3">
    <location>
        <begin position="89"/>
        <end position="140"/>
    </location>
</feature>
<dbReference type="PROSITE" id="PS50887">
    <property type="entry name" value="GGDEF"/>
    <property type="match status" value="1"/>
</dbReference>
<protein>
    <recommendedName>
        <fullName evidence="1">diguanylate cyclase</fullName>
        <ecNumber evidence="1">2.7.7.65</ecNumber>
    </recommendedName>
</protein>
<dbReference type="CDD" id="cd01949">
    <property type="entry name" value="GGDEF"/>
    <property type="match status" value="1"/>
</dbReference>
<evidence type="ECO:0000313" key="6">
    <source>
        <dbReference type="Proteomes" id="UP000733611"/>
    </source>
</evidence>
<accession>A0A948WZ03</accession>
<evidence type="ECO:0000259" key="3">
    <source>
        <dbReference type="PROSITE" id="PS50113"/>
    </source>
</evidence>
<dbReference type="SMART" id="SM00086">
    <property type="entry name" value="PAC"/>
    <property type="match status" value="2"/>
</dbReference>
<dbReference type="InterPro" id="IPR029787">
    <property type="entry name" value="Nucleotide_cyclase"/>
</dbReference>
<evidence type="ECO:0000313" key="5">
    <source>
        <dbReference type="EMBL" id="MBU3844062.1"/>
    </source>
</evidence>
<dbReference type="Pfam" id="PF00990">
    <property type="entry name" value="GGDEF"/>
    <property type="match status" value="1"/>
</dbReference>
<keyword evidence="5" id="KW-0808">Transferase</keyword>
<organism evidence="5 6">
    <name type="scientific">Candidatus Anaerobiospirillum pullicola</name>
    <dbReference type="NCBI Taxonomy" id="2838451"/>
    <lineage>
        <taxon>Bacteria</taxon>
        <taxon>Pseudomonadati</taxon>
        <taxon>Pseudomonadota</taxon>
        <taxon>Gammaproteobacteria</taxon>
        <taxon>Aeromonadales</taxon>
        <taxon>Succinivibrionaceae</taxon>
        <taxon>Anaerobiospirillum</taxon>
    </lineage>
</organism>
<dbReference type="PANTHER" id="PTHR45138">
    <property type="entry name" value="REGULATORY COMPONENTS OF SENSORY TRANSDUCTION SYSTEM"/>
    <property type="match status" value="1"/>
</dbReference>
<reference evidence="5" key="1">
    <citation type="journal article" date="2021" name="PeerJ">
        <title>Extensive microbial diversity within the chicken gut microbiome revealed by metagenomics and culture.</title>
        <authorList>
            <person name="Gilroy R."/>
            <person name="Ravi A."/>
            <person name="Getino M."/>
            <person name="Pursley I."/>
            <person name="Horton D.L."/>
            <person name="Alikhan N.F."/>
            <person name="Baker D."/>
            <person name="Gharbi K."/>
            <person name="Hall N."/>
            <person name="Watson M."/>
            <person name="Adriaenssens E.M."/>
            <person name="Foster-Nyarko E."/>
            <person name="Jarju S."/>
            <person name="Secka A."/>
            <person name="Antonio M."/>
            <person name="Oren A."/>
            <person name="Chaudhuri R.R."/>
            <person name="La Ragione R."/>
            <person name="Hildebrand F."/>
            <person name="Pallen M.J."/>
        </authorList>
    </citation>
    <scope>NUCLEOTIDE SEQUENCE</scope>
    <source>
        <strain evidence="5">378</strain>
    </source>
</reference>
<dbReference type="EMBL" id="JAHLFE010000082">
    <property type="protein sequence ID" value="MBU3844062.1"/>
    <property type="molecule type" value="Genomic_DNA"/>
</dbReference>
<comment type="catalytic activity">
    <reaction evidence="2">
        <text>2 GTP = 3',3'-c-di-GMP + 2 diphosphate</text>
        <dbReference type="Rhea" id="RHEA:24898"/>
        <dbReference type="ChEBI" id="CHEBI:33019"/>
        <dbReference type="ChEBI" id="CHEBI:37565"/>
        <dbReference type="ChEBI" id="CHEBI:58805"/>
        <dbReference type="EC" id="2.7.7.65"/>
    </reaction>
</comment>
<dbReference type="Pfam" id="PF08447">
    <property type="entry name" value="PAS_3"/>
    <property type="match status" value="1"/>
</dbReference>
<evidence type="ECO:0000256" key="1">
    <source>
        <dbReference type="ARBA" id="ARBA00012528"/>
    </source>
</evidence>
<dbReference type="Gene3D" id="3.30.450.20">
    <property type="entry name" value="PAS domain"/>
    <property type="match status" value="2"/>
</dbReference>
<dbReference type="SUPFAM" id="SSF55073">
    <property type="entry name" value="Nucleotide cyclase"/>
    <property type="match status" value="1"/>
</dbReference>
<keyword evidence="5" id="KW-0548">Nucleotidyltransferase</keyword>
<dbReference type="InterPro" id="IPR000700">
    <property type="entry name" value="PAS-assoc_C"/>
</dbReference>
<proteinExistence type="predicted"/>
<dbReference type="SUPFAM" id="SSF55785">
    <property type="entry name" value="PYP-like sensor domain (PAS domain)"/>
    <property type="match status" value="1"/>
</dbReference>
<dbReference type="SMART" id="SM00267">
    <property type="entry name" value="GGDEF"/>
    <property type="match status" value="1"/>
</dbReference>
<dbReference type="AlphaFoldDB" id="A0A948WZ03"/>
<evidence type="ECO:0000259" key="4">
    <source>
        <dbReference type="PROSITE" id="PS50887"/>
    </source>
</evidence>
<feature type="domain" description="GGDEF" evidence="4">
    <location>
        <begin position="326"/>
        <end position="458"/>
    </location>
</feature>